<dbReference type="InterPro" id="IPR051394">
    <property type="entry name" value="Glutamate_Synthase"/>
</dbReference>
<evidence type="ECO:0000256" key="2">
    <source>
        <dbReference type="ARBA" id="ARBA00022723"/>
    </source>
</evidence>
<dbReference type="Gene3D" id="1.10.1060.10">
    <property type="entry name" value="Alpha-helical ferredoxin"/>
    <property type="match status" value="1"/>
</dbReference>
<dbReference type="SUPFAM" id="SSF51971">
    <property type="entry name" value="Nucleotide-binding domain"/>
    <property type="match status" value="2"/>
</dbReference>
<evidence type="ECO:0000313" key="10">
    <source>
        <dbReference type="EMBL" id="KJF44609.1"/>
    </source>
</evidence>
<dbReference type="PANTHER" id="PTHR43100">
    <property type="entry name" value="GLUTAMATE SYNTHASE [NADPH] SMALL CHAIN"/>
    <property type="match status" value="1"/>
</dbReference>
<keyword evidence="3" id="KW-0560">Oxidoreductase</keyword>
<proteinExistence type="predicted"/>
<keyword evidence="2" id="KW-0479">Metal-binding</keyword>
<gene>
    <name evidence="10" type="ORF">LH29_03835</name>
</gene>
<accession>A0A0D8JD07</accession>
<keyword evidence="5" id="KW-0411">Iron-sulfur</keyword>
<sequence>MGKPTGFLEYKRVSNPTRKIEERLKDWNEVYILRDKETCETQGARCMDCGVPFCHRGALLHNGASGCPVYNLIPEWNDLIYKGRWKDALERLHHTNNFPEFTGRVCPAPCEAGCVLGINEPAVTIHDNERTIIDNGFEQGWVVPEPPESRTGKTVAVVGSGPAGLACAAQLNKAGHTVTVFERDDRIGGLLMYGIPNMKLDKEVVQRRVDILEAEGIIFKTNTEVGKDIRSKKLLDDFDAVVLTTGATKPRDLNVEGRELEGVHFAMEFLKANTKSLLDSKLEDGNYISAKDKNVIVIGGGDTGTDCVATSLRHGCKSITQLEIMPQPPKERNTEGNPWPEWPGNEKTDYGQHEAILAKGKDPRKYSIMTTKIEGENGKVKALHTVQVEWIKTDNGGRMPQAVPGTERYIKADLVLLAMGFLGPEDKIAEEMDMERDARSNYKAEYGQFKTSIKKVFAAGDSRRGQSLVVWAINEGRAAAREVDTYLMGDTVLP</sequence>
<keyword evidence="6" id="KW-0314">Glutamate biosynthesis</keyword>
<protein>
    <submittedName>
        <fullName evidence="10">Glutamate synthase</fullName>
    </submittedName>
</protein>
<keyword evidence="11" id="KW-1185">Reference proteome</keyword>
<name>A0A0D8JD07_9BACT</name>
<evidence type="ECO:0000256" key="3">
    <source>
        <dbReference type="ARBA" id="ARBA00023002"/>
    </source>
</evidence>
<dbReference type="InterPro" id="IPR023753">
    <property type="entry name" value="FAD/NAD-binding_dom"/>
</dbReference>
<dbReference type="EMBL" id="JRHC01000001">
    <property type="protein sequence ID" value="KJF44609.1"/>
    <property type="molecule type" value="Genomic_DNA"/>
</dbReference>
<dbReference type="GO" id="GO:0006537">
    <property type="term" value="P:glutamate biosynthetic process"/>
    <property type="evidence" value="ECO:0007669"/>
    <property type="project" value="UniProtKB-KW"/>
</dbReference>
<dbReference type="GO" id="GO:0046872">
    <property type="term" value="F:metal ion binding"/>
    <property type="evidence" value="ECO:0007669"/>
    <property type="project" value="UniProtKB-KW"/>
</dbReference>
<comment type="caution">
    <text evidence="10">The sequence shown here is derived from an EMBL/GenBank/DDBJ whole genome shotgun (WGS) entry which is preliminary data.</text>
</comment>
<dbReference type="GO" id="GO:0016639">
    <property type="term" value="F:oxidoreductase activity, acting on the CH-NH2 group of donors, NAD or NADP as acceptor"/>
    <property type="evidence" value="ECO:0007669"/>
    <property type="project" value="InterPro"/>
</dbReference>
<dbReference type="Pfam" id="PF14691">
    <property type="entry name" value="Fer4_20"/>
    <property type="match status" value="1"/>
</dbReference>
<comment type="pathway">
    <text evidence="7">Amino-acid biosynthesis.</text>
</comment>
<evidence type="ECO:0000259" key="9">
    <source>
        <dbReference type="Pfam" id="PF14691"/>
    </source>
</evidence>
<evidence type="ECO:0000256" key="1">
    <source>
        <dbReference type="ARBA" id="ARBA00022605"/>
    </source>
</evidence>
<evidence type="ECO:0000256" key="6">
    <source>
        <dbReference type="ARBA" id="ARBA00023164"/>
    </source>
</evidence>
<dbReference type="Proteomes" id="UP000032544">
    <property type="component" value="Unassembled WGS sequence"/>
</dbReference>
<keyword evidence="1" id="KW-0028">Amino-acid biosynthesis</keyword>
<evidence type="ECO:0000256" key="7">
    <source>
        <dbReference type="ARBA" id="ARBA00029440"/>
    </source>
</evidence>
<evidence type="ECO:0000259" key="8">
    <source>
        <dbReference type="Pfam" id="PF07992"/>
    </source>
</evidence>
<dbReference type="InterPro" id="IPR006005">
    <property type="entry name" value="Glut_synth_ssu1"/>
</dbReference>
<evidence type="ECO:0000256" key="4">
    <source>
        <dbReference type="ARBA" id="ARBA00023004"/>
    </source>
</evidence>
<feature type="domain" description="Dihydroprymidine dehydrogenase" evidence="9">
    <location>
        <begin position="24"/>
        <end position="140"/>
    </location>
</feature>
<evidence type="ECO:0000256" key="5">
    <source>
        <dbReference type="ARBA" id="ARBA00023014"/>
    </source>
</evidence>
<feature type="domain" description="FAD/NAD(P)-binding" evidence="8">
    <location>
        <begin position="154"/>
        <end position="476"/>
    </location>
</feature>
<dbReference type="GO" id="GO:0051536">
    <property type="term" value="F:iron-sulfur cluster binding"/>
    <property type="evidence" value="ECO:0007669"/>
    <property type="project" value="UniProtKB-KW"/>
</dbReference>
<dbReference type="InterPro" id="IPR028261">
    <property type="entry name" value="DPD_II"/>
</dbReference>
<dbReference type="RefSeq" id="WP_045026151.1">
    <property type="nucleotide sequence ID" value="NZ_JRHC01000001.1"/>
</dbReference>
<dbReference type="SUPFAM" id="SSF46548">
    <property type="entry name" value="alpha-helical ferredoxin"/>
    <property type="match status" value="1"/>
</dbReference>
<dbReference type="PATRIC" id="fig|1544798.3.peg.787"/>
<organism evidence="10 11">
    <name type="scientific">Draconibacterium sediminis</name>
    <dbReference type="NCBI Taxonomy" id="1544798"/>
    <lineage>
        <taxon>Bacteria</taxon>
        <taxon>Pseudomonadati</taxon>
        <taxon>Bacteroidota</taxon>
        <taxon>Bacteroidia</taxon>
        <taxon>Marinilabiliales</taxon>
        <taxon>Prolixibacteraceae</taxon>
        <taxon>Draconibacterium</taxon>
    </lineage>
</organism>
<dbReference type="PRINTS" id="PR00419">
    <property type="entry name" value="ADXRDTASE"/>
</dbReference>
<dbReference type="InterPro" id="IPR009051">
    <property type="entry name" value="Helical_ferredxn"/>
</dbReference>
<dbReference type="Pfam" id="PF07992">
    <property type="entry name" value="Pyr_redox_2"/>
    <property type="match status" value="1"/>
</dbReference>
<dbReference type="InterPro" id="IPR036188">
    <property type="entry name" value="FAD/NAD-bd_sf"/>
</dbReference>
<dbReference type="PANTHER" id="PTHR43100:SF1">
    <property type="entry name" value="GLUTAMATE SYNTHASE [NADPH] SMALL CHAIN"/>
    <property type="match status" value="1"/>
</dbReference>
<reference evidence="10 11" key="1">
    <citation type="submission" date="2014-09" db="EMBL/GenBank/DDBJ databases">
        <title>Draft Genome Sequence of Draconibacterium sp. JN14CK-3.</title>
        <authorList>
            <person name="Dong C."/>
            <person name="Lai Q."/>
            <person name="Shao Z."/>
        </authorList>
    </citation>
    <scope>NUCLEOTIDE SEQUENCE [LARGE SCALE GENOMIC DNA]</scope>
    <source>
        <strain evidence="10 11">JN14CK-3</strain>
    </source>
</reference>
<evidence type="ECO:0000313" key="11">
    <source>
        <dbReference type="Proteomes" id="UP000032544"/>
    </source>
</evidence>
<dbReference type="STRING" id="1544798.LH29_03835"/>
<keyword evidence="4" id="KW-0408">Iron</keyword>
<dbReference type="FunFam" id="3.40.50.720:FF:000113">
    <property type="entry name" value="Glutamate synthase [NADH], amyloplastic"/>
    <property type="match status" value="1"/>
</dbReference>
<dbReference type="OrthoDB" id="9803192at2"/>
<dbReference type="Gene3D" id="3.50.50.60">
    <property type="entry name" value="FAD/NAD(P)-binding domain"/>
    <property type="match status" value="2"/>
</dbReference>
<dbReference type="NCBIfam" id="TIGR01317">
    <property type="entry name" value="GOGAT_sm_gam"/>
    <property type="match status" value="1"/>
</dbReference>
<dbReference type="AlphaFoldDB" id="A0A0D8JD07"/>
<dbReference type="FunFam" id="3.50.50.60:FF:000124">
    <property type="entry name" value="Glutamate synthase small subunit"/>
    <property type="match status" value="1"/>
</dbReference>